<protein>
    <recommendedName>
        <fullName evidence="4">Transcription elongation factor, GreA/GreB, C-term</fullName>
    </recommendedName>
</protein>
<accession>A0ABW4I7J9</accession>
<comment type="caution">
    <text evidence="2">The sequence shown here is derived from an EMBL/GenBank/DDBJ whole genome shotgun (WGS) entry which is preliminary data.</text>
</comment>
<name>A0ABW4I7J9_9SPHI</name>
<sequence>MSLNKTDIIQSAILKLEEKEYNLRSLIAQTRESNNDTKSSMGDKYETSREMLQQEINMLEKQLTELLAQKEQFFKIRAEDTKEVNLGALVKTSIGNLFIAAGIGELQVNGIKIMNISPLSPLAKEIARKKAGDSFVINGKQHQILDVK</sequence>
<dbReference type="EMBL" id="JBHUDG010000001">
    <property type="protein sequence ID" value="MFD1628263.1"/>
    <property type="molecule type" value="Genomic_DNA"/>
</dbReference>
<evidence type="ECO:0000313" key="2">
    <source>
        <dbReference type="EMBL" id="MFD1628263.1"/>
    </source>
</evidence>
<evidence type="ECO:0008006" key="4">
    <source>
        <dbReference type="Google" id="ProtNLM"/>
    </source>
</evidence>
<keyword evidence="1" id="KW-0175">Coiled coil</keyword>
<dbReference type="Proteomes" id="UP001597118">
    <property type="component" value="Unassembled WGS sequence"/>
</dbReference>
<reference evidence="3" key="1">
    <citation type="journal article" date="2019" name="Int. J. Syst. Evol. Microbiol.">
        <title>The Global Catalogue of Microorganisms (GCM) 10K type strain sequencing project: providing services to taxonomists for standard genome sequencing and annotation.</title>
        <authorList>
            <consortium name="The Broad Institute Genomics Platform"/>
            <consortium name="The Broad Institute Genome Sequencing Center for Infectious Disease"/>
            <person name="Wu L."/>
            <person name="Ma J."/>
        </authorList>
    </citation>
    <scope>NUCLEOTIDE SEQUENCE [LARGE SCALE GENOMIC DNA]</scope>
    <source>
        <strain evidence="3">CCUG 53762</strain>
    </source>
</reference>
<proteinExistence type="predicted"/>
<evidence type="ECO:0000313" key="3">
    <source>
        <dbReference type="Proteomes" id="UP001597118"/>
    </source>
</evidence>
<organism evidence="2 3">
    <name type="scientific">Pseudopedobacter beijingensis</name>
    <dbReference type="NCBI Taxonomy" id="1207056"/>
    <lineage>
        <taxon>Bacteria</taxon>
        <taxon>Pseudomonadati</taxon>
        <taxon>Bacteroidota</taxon>
        <taxon>Sphingobacteriia</taxon>
        <taxon>Sphingobacteriales</taxon>
        <taxon>Sphingobacteriaceae</taxon>
        <taxon>Pseudopedobacter</taxon>
    </lineage>
</organism>
<evidence type="ECO:0000256" key="1">
    <source>
        <dbReference type="SAM" id="Coils"/>
    </source>
</evidence>
<feature type="coiled-coil region" evidence="1">
    <location>
        <begin position="42"/>
        <end position="69"/>
    </location>
</feature>
<gene>
    <name evidence="2" type="ORF">ACFSAH_00160</name>
</gene>
<dbReference type="RefSeq" id="WP_379660652.1">
    <property type="nucleotide sequence ID" value="NZ_JBHUDG010000001.1"/>
</dbReference>
<keyword evidence="3" id="KW-1185">Reference proteome</keyword>